<name>F9W2U2_9ACTN</name>
<dbReference type="STRING" id="1027371.GOALK_131_00150"/>
<dbReference type="Proteomes" id="UP000003558">
    <property type="component" value="Unassembled WGS sequence"/>
</dbReference>
<reference evidence="2 3" key="1">
    <citation type="submission" date="2011-05" db="EMBL/GenBank/DDBJ databases">
        <title>Whole genome shotgun sequence of Gordonia alkanivorans NBRC 16433.</title>
        <authorList>
            <person name="Hosoyama A."/>
            <person name="Nakamura S."/>
            <person name="Takarada H."/>
            <person name="Tsuchikane K."/>
            <person name="Yamazaki S."/>
            <person name="Fujita N."/>
        </authorList>
    </citation>
    <scope>NUCLEOTIDE SEQUENCE [LARGE SCALE GENOMIC DNA]</scope>
    <source>
        <strain evidence="2 3">NBRC 16433</strain>
    </source>
</reference>
<evidence type="ECO:0000313" key="2">
    <source>
        <dbReference type="EMBL" id="GAA15181.1"/>
    </source>
</evidence>
<dbReference type="EMBL" id="BACI01000131">
    <property type="protein sequence ID" value="GAA15181.1"/>
    <property type="molecule type" value="Genomic_DNA"/>
</dbReference>
<feature type="domain" description="TPR repeat" evidence="1">
    <location>
        <begin position="213"/>
        <end position="440"/>
    </location>
</feature>
<dbReference type="RefSeq" id="WP_006361242.1">
    <property type="nucleotide sequence ID" value="NZ_BACI01000131.1"/>
</dbReference>
<accession>F9W2U2</accession>
<dbReference type="AlphaFoldDB" id="F9W2U2"/>
<protein>
    <recommendedName>
        <fullName evidence="1">TPR repeat domain-containing protein</fullName>
    </recommendedName>
</protein>
<dbReference type="Pfam" id="PF23275">
    <property type="entry name" value="TPR_23"/>
    <property type="match status" value="1"/>
</dbReference>
<comment type="caution">
    <text evidence="2">The sequence shown here is derived from an EMBL/GenBank/DDBJ whole genome shotgun (WGS) entry which is preliminary data.</text>
</comment>
<evidence type="ECO:0000313" key="3">
    <source>
        <dbReference type="Proteomes" id="UP000003558"/>
    </source>
</evidence>
<dbReference type="InterPro" id="IPR057037">
    <property type="entry name" value="TPR_rep_actino"/>
</dbReference>
<sequence>MSDALPLTKAIMDSWNPWDMAEPSLTTLATDIRENSVAAHSTVDQMPSTSWGGQARDAANWRAADQASWAKKVADGVDDLQVALTDAAEAISTSQAVVNGALLGATLQRCFLISDTDPTWAMRYVPKEDDDLTPAQIAERERQMTSFVKSKADELATTAADHAALIKGAVDALGIVAPPSLTISAQDGRRDAGMAESGWTDEEAAFVGRNLRAAGLTEDQIQRLLNGEKLTDVPVGVQEYLHMFYGNLNSDELFSLKSKFEDIGTPESAAWSQALGQGLVTLSNENVGNNTGYQYLPGWAQEWAENRASDGATLRYQDVPFAGLLGNSGGVPPGERLGTELLRRGSAGASRDIGGDGQRPEVAYGAFDTDPDELKRVYESTIRQFLEVGTRNHESSAALLTGEYSDGTKLADYDRDATVGNLMRHDWSDHGDSAGNLVDWIRDYGGGTDPNKVKLADRAFSGLWDFATSTDGDNNFKQLMNTNSDGDATGKINPLLADAIRKASLPYLNYLGNPEGAAAMHGHPDLELTGSEDRHNFEARATRLFSVIASDDAPNGEISASNPDGVNTATQLYRDLLEKTNENATWVMSHPELAQSLGNTSAELLERGRAGIYGAQFDLAIDEGDKAASSQAAESRTEKILSSASYLLSVTPHGTAASVGIGAAAPWLVTSSPAEDVPFKLPTGSDAFGVDDPTRVKLSSSYAMFANSGVQGPAEWYGTDGKLKTAEAILKESDGDASQLDQAIRTRLRAEHPEIYGADGAAGYWDAGFNEGAKDEDLQYNATTMATYEKWVLEGDER</sequence>
<gene>
    <name evidence="2" type="ORF">GOALK_131_00150</name>
</gene>
<proteinExistence type="predicted"/>
<dbReference type="eggNOG" id="ENOG5033TG7">
    <property type="taxonomic scope" value="Bacteria"/>
</dbReference>
<evidence type="ECO:0000259" key="1">
    <source>
        <dbReference type="Pfam" id="PF23275"/>
    </source>
</evidence>
<organism evidence="2 3">
    <name type="scientific">Gordonia alkanivorans NBRC 16433</name>
    <dbReference type="NCBI Taxonomy" id="1027371"/>
    <lineage>
        <taxon>Bacteria</taxon>
        <taxon>Bacillati</taxon>
        <taxon>Actinomycetota</taxon>
        <taxon>Actinomycetes</taxon>
        <taxon>Mycobacteriales</taxon>
        <taxon>Gordoniaceae</taxon>
        <taxon>Gordonia</taxon>
    </lineage>
</organism>